<evidence type="ECO:0008006" key="3">
    <source>
        <dbReference type="Google" id="ProtNLM"/>
    </source>
</evidence>
<name>A0AAV7H8J6_DENCH</name>
<proteinExistence type="predicted"/>
<evidence type="ECO:0000313" key="1">
    <source>
        <dbReference type="EMBL" id="KAH0464380.1"/>
    </source>
</evidence>
<dbReference type="Proteomes" id="UP000775213">
    <property type="component" value="Unassembled WGS sequence"/>
</dbReference>
<protein>
    <recommendedName>
        <fullName evidence="3">Ribosomal protein S14</fullName>
    </recommendedName>
</protein>
<reference evidence="1 2" key="1">
    <citation type="journal article" date="2021" name="Hortic Res">
        <title>Chromosome-scale assembly of the Dendrobium chrysotoxum genome enhances the understanding of orchid evolution.</title>
        <authorList>
            <person name="Zhang Y."/>
            <person name="Zhang G.Q."/>
            <person name="Zhang D."/>
            <person name="Liu X.D."/>
            <person name="Xu X.Y."/>
            <person name="Sun W.H."/>
            <person name="Yu X."/>
            <person name="Zhu X."/>
            <person name="Wang Z.W."/>
            <person name="Zhao X."/>
            <person name="Zhong W.Y."/>
            <person name="Chen H."/>
            <person name="Yin W.L."/>
            <person name="Huang T."/>
            <person name="Niu S.C."/>
            <person name="Liu Z.J."/>
        </authorList>
    </citation>
    <scope>NUCLEOTIDE SEQUENCE [LARGE SCALE GENOMIC DNA]</scope>
    <source>
        <strain evidence="1">Lindl</strain>
    </source>
</reference>
<gene>
    <name evidence="1" type="ORF">IEQ34_007166</name>
</gene>
<dbReference type="AlphaFoldDB" id="A0AAV7H8J6"/>
<organism evidence="1 2">
    <name type="scientific">Dendrobium chrysotoxum</name>
    <name type="common">Orchid</name>
    <dbReference type="NCBI Taxonomy" id="161865"/>
    <lineage>
        <taxon>Eukaryota</taxon>
        <taxon>Viridiplantae</taxon>
        <taxon>Streptophyta</taxon>
        <taxon>Embryophyta</taxon>
        <taxon>Tracheophyta</taxon>
        <taxon>Spermatophyta</taxon>
        <taxon>Magnoliopsida</taxon>
        <taxon>Liliopsida</taxon>
        <taxon>Asparagales</taxon>
        <taxon>Orchidaceae</taxon>
        <taxon>Epidendroideae</taxon>
        <taxon>Malaxideae</taxon>
        <taxon>Dendrobiinae</taxon>
        <taxon>Dendrobium</taxon>
    </lineage>
</organism>
<evidence type="ECO:0000313" key="2">
    <source>
        <dbReference type="Proteomes" id="UP000775213"/>
    </source>
</evidence>
<sequence length="59" mass="6982">MLKLTQKKMKKIIMEEKYKKRHKTLSIIQHRGVRQINAAAPSRKLSERYKKDITVSTSL</sequence>
<keyword evidence="2" id="KW-1185">Reference proteome</keyword>
<dbReference type="EMBL" id="JAGFBR010000007">
    <property type="protein sequence ID" value="KAH0464380.1"/>
    <property type="molecule type" value="Genomic_DNA"/>
</dbReference>
<comment type="caution">
    <text evidence="1">The sequence shown here is derived from an EMBL/GenBank/DDBJ whole genome shotgun (WGS) entry which is preliminary data.</text>
</comment>
<accession>A0AAV7H8J6</accession>